<dbReference type="InterPro" id="IPR029052">
    <property type="entry name" value="Metallo-depent_PP-like"/>
</dbReference>
<name>A0A6M1LTV7_9PROT</name>
<organism evidence="2 3">
    <name type="scientific">Falsiroseomonas algicola</name>
    <dbReference type="NCBI Taxonomy" id="2716930"/>
    <lineage>
        <taxon>Bacteria</taxon>
        <taxon>Pseudomonadati</taxon>
        <taxon>Pseudomonadota</taxon>
        <taxon>Alphaproteobacteria</taxon>
        <taxon>Acetobacterales</taxon>
        <taxon>Roseomonadaceae</taxon>
        <taxon>Falsiroseomonas</taxon>
    </lineage>
</organism>
<feature type="domain" description="Calcineurin-like phosphoesterase" evidence="1">
    <location>
        <begin position="16"/>
        <end position="226"/>
    </location>
</feature>
<dbReference type="InterPro" id="IPR050126">
    <property type="entry name" value="Ap4A_hydrolase"/>
</dbReference>
<dbReference type="GO" id="GO:0005737">
    <property type="term" value="C:cytoplasm"/>
    <property type="evidence" value="ECO:0007669"/>
    <property type="project" value="TreeGrafter"/>
</dbReference>
<proteinExistence type="predicted"/>
<reference evidence="2 3" key="1">
    <citation type="submission" date="2020-02" db="EMBL/GenBank/DDBJ databases">
        <authorList>
            <person name="Kim H.M."/>
            <person name="Jeon C.O."/>
        </authorList>
    </citation>
    <scope>NUCLEOTIDE SEQUENCE [LARGE SCALE GENOMIC DNA]</scope>
    <source>
        <strain evidence="2 3">PeD5</strain>
    </source>
</reference>
<protein>
    <submittedName>
        <fullName evidence="2">Serine/threonine protein phosphatase</fullName>
    </submittedName>
</protein>
<dbReference type="PANTHER" id="PTHR42850">
    <property type="entry name" value="METALLOPHOSPHOESTERASE"/>
    <property type="match status" value="1"/>
</dbReference>
<dbReference type="RefSeq" id="WP_164697523.1">
    <property type="nucleotide sequence ID" value="NZ_JAAIKB010000016.1"/>
</dbReference>
<dbReference type="InterPro" id="IPR004843">
    <property type="entry name" value="Calcineurin-like_PHP"/>
</dbReference>
<reference evidence="2 3" key="2">
    <citation type="submission" date="2020-03" db="EMBL/GenBank/DDBJ databases">
        <title>Roseomonas stagni sp. nov., isolated from pond water in Japan.</title>
        <authorList>
            <person name="Furuhata K."/>
            <person name="Miyamoto H."/>
            <person name="Goto K."/>
        </authorList>
    </citation>
    <scope>NUCLEOTIDE SEQUENCE [LARGE SCALE GENOMIC DNA]</scope>
    <source>
        <strain evidence="2 3">PeD5</strain>
    </source>
</reference>
<dbReference type="GO" id="GO:0008803">
    <property type="term" value="F:bis(5'-nucleosyl)-tetraphosphatase (symmetrical) activity"/>
    <property type="evidence" value="ECO:0007669"/>
    <property type="project" value="TreeGrafter"/>
</dbReference>
<sequence length="237" mass="25644">MLTEFLAPARLPPGQRIYAIGDAHGCVARLETLHDRIVDHLLDHPAEQATLIHLGDYVDRGPDSAAVIDLLLGPPPLHGLRVVNLMGNHEQMMLAALSPTAPDQVVSFWLDNGGGATLESYGLHPEDGPTFESIPDEHLAFLRGCRTSHAAGGYFFAHAGIRPDVPLDAQDIMDLTWIREPFLSWRGPIPAVVVHGHTPSKTPEVRAHRIGIDTGAVFGGDLTCAVLEDDRIGFLMA</sequence>
<dbReference type="GO" id="GO:0110154">
    <property type="term" value="P:RNA decapping"/>
    <property type="evidence" value="ECO:0007669"/>
    <property type="project" value="TreeGrafter"/>
</dbReference>
<gene>
    <name evidence="2" type="ORF">G3576_26575</name>
</gene>
<evidence type="ECO:0000259" key="1">
    <source>
        <dbReference type="Pfam" id="PF00149"/>
    </source>
</evidence>
<dbReference type="CDD" id="cd00144">
    <property type="entry name" value="MPP_PPP_family"/>
    <property type="match status" value="1"/>
</dbReference>
<dbReference type="SUPFAM" id="SSF56300">
    <property type="entry name" value="Metallo-dependent phosphatases"/>
    <property type="match status" value="1"/>
</dbReference>
<dbReference type="Gene3D" id="3.60.21.10">
    <property type="match status" value="1"/>
</dbReference>
<dbReference type="Proteomes" id="UP000475385">
    <property type="component" value="Unassembled WGS sequence"/>
</dbReference>
<dbReference type="Pfam" id="PF00149">
    <property type="entry name" value="Metallophos"/>
    <property type="match status" value="1"/>
</dbReference>
<dbReference type="PANTHER" id="PTHR42850:SF4">
    <property type="entry name" value="ZINC-DEPENDENT ENDOPOLYPHOSPHATASE"/>
    <property type="match status" value="1"/>
</dbReference>
<dbReference type="GO" id="GO:0016791">
    <property type="term" value="F:phosphatase activity"/>
    <property type="evidence" value="ECO:0007669"/>
    <property type="project" value="TreeGrafter"/>
</dbReference>
<evidence type="ECO:0000313" key="2">
    <source>
        <dbReference type="EMBL" id="NGM23607.1"/>
    </source>
</evidence>
<dbReference type="AlphaFoldDB" id="A0A6M1LTV7"/>
<dbReference type="EMBL" id="JAAIKB010000016">
    <property type="protein sequence ID" value="NGM23607.1"/>
    <property type="molecule type" value="Genomic_DNA"/>
</dbReference>
<keyword evidence="3" id="KW-1185">Reference proteome</keyword>
<evidence type="ECO:0000313" key="3">
    <source>
        <dbReference type="Proteomes" id="UP000475385"/>
    </source>
</evidence>
<comment type="caution">
    <text evidence="2">The sequence shown here is derived from an EMBL/GenBank/DDBJ whole genome shotgun (WGS) entry which is preliminary data.</text>
</comment>
<accession>A0A6M1LTV7</accession>